<dbReference type="GO" id="GO:0046872">
    <property type="term" value="F:metal ion binding"/>
    <property type="evidence" value="ECO:0007669"/>
    <property type="project" value="UniProtKB-KW"/>
</dbReference>
<dbReference type="Gene3D" id="2.10.110.10">
    <property type="entry name" value="Cysteine Rich Protein"/>
    <property type="match status" value="1"/>
</dbReference>
<accession>A0A060VUY0</accession>
<evidence type="ECO:0000256" key="4">
    <source>
        <dbReference type="ARBA" id="ARBA00022737"/>
    </source>
</evidence>
<dbReference type="InterPro" id="IPR017970">
    <property type="entry name" value="Homeobox_CS"/>
</dbReference>
<evidence type="ECO:0000256" key="1">
    <source>
        <dbReference type="ARBA" id="ARBA00004123"/>
    </source>
</evidence>
<evidence type="ECO:0000256" key="7">
    <source>
        <dbReference type="ARBA" id="ARBA00023038"/>
    </source>
</evidence>
<evidence type="ECO:0000256" key="3">
    <source>
        <dbReference type="ARBA" id="ARBA00022723"/>
    </source>
</evidence>
<evidence type="ECO:0000313" key="19">
    <source>
        <dbReference type="Proteomes" id="UP000193380"/>
    </source>
</evidence>
<evidence type="ECO:0008006" key="20">
    <source>
        <dbReference type="Google" id="ProtNLM"/>
    </source>
</evidence>
<reference evidence="18" key="2">
    <citation type="submission" date="2014-03" db="EMBL/GenBank/DDBJ databases">
        <authorList>
            <person name="Genoscope - CEA"/>
        </authorList>
    </citation>
    <scope>NUCLEOTIDE SEQUENCE</scope>
</reference>
<protein>
    <recommendedName>
        <fullName evidence="20">Homeobox domain-containing protein</fullName>
    </recommendedName>
</protein>
<feature type="compositionally biased region" description="Acidic residues" evidence="15">
    <location>
        <begin position="54"/>
        <end position="66"/>
    </location>
</feature>
<dbReference type="GO" id="GO:0030182">
    <property type="term" value="P:neuron differentiation"/>
    <property type="evidence" value="ECO:0007669"/>
    <property type="project" value="TreeGrafter"/>
</dbReference>
<evidence type="ECO:0000256" key="11">
    <source>
        <dbReference type="ARBA" id="ARBA00023242"/>
    </source>
</evidence>
<dbReference type="PaxDb" id="8022-A0A060VUY0"/>
<evidence type="ECO:0000256" key="2">
    <source>
        <dbReference type="ARBA" id="ARBA00022473"/>
    </source>
</evidence>
<evidence type="ECO:0000256" key="15">
    <source>
        <dbReference type="SAM" id="MobiDB-lite"/>
    </source>
</evidence>
<dbReference type="GO" id="GO:0000977">
    <property type="term" value="F:RNA polymerase II transcription regulatory region sequence-specific DNA binding"/>
    <property type="evidence" value="ECO:0007669"/>
    <property type="project" value="TreeGrafter"/>
</dbReference>
<dbReference type="STRING" id="8022.A0A060VUY0"/>
<feature type="region of interest" description="Disordered" evidence="15">
    <location>
        <begin position="147"/>
        <end position="166"/>
    </location>
</feature>
<dbReference type="InterPro" id="IPR001781">
    <property type="entry name" value="Znf_LIM"/>
</dbReference>
<evidence type="ECO:0000256" key="10">
    <source>
        <dbReference type="ARBA" id="ARBA00023163"/>
    </source>
</evidence>
<dbReference type="SMART" id="SM00132">
    <property type="entry name" value="LIM"/>
    <property type="match status" value="1"/>
</dbReference>
<dbReference type="AlphaFoldDB" id="A0A060VUY0"/>
<keyword evidence="8 12" id="KW-0238">DNA-binding</keyword>
<keyword evidence="4" id="KW-0677">Repeat</keyword>
<dbReference type="PROSITE" id="PS50023">
    <property type="entry name" value="LIM_DOMAIN_2"/>
    <property type="match status" value="1"/>
</dbReference>
<dbReference type="GO" id="GO:0005634">
    <property type="term" value="C:nucleus"/>
    <property type="evidence" value="ECO:0007669"/>
    <property type="project" value="UniProtKB-SubCell"/>
</dbReference>
<dbReference type="FunFam" id="1.10.10.60:FF:000095">
    <property type="entry name" value="LIM homeobox transcription factor 1 beta"/>
    <property type="match status" value="1"/>
</dbReference>
<dbReference type="Pfam" id="PF00412">
    <property type="entry name" value="LIM"/>
    <property type="match status" value="1"/>
</dbReference>
<name>A0A060VUY0_ONCMY</name>
<evidence type="ECO:0000256" key="5">
    <source>
        <dbReference type="ARBA" id="ARBA00022833"/>
    </source>
</evidence>
<keyword evidence="3 13" id="KW-0479">Metal-binding</keyword>
<feature type="region of interest" description="Disordered" evidence="15">
    <location>
        <begin position="48"/>
        <end position="103"/>
    </location>
</feature>
<evidence type="ECO:0000256" key="9">
    <source>
        <dbReference type="ARBA" id="ARBA00023155"/>
    </source>
</evidence>
<dbReference type="SUPFAM" id="SSF46689">
    <property type="entry name" value="Homeodomain-like"/>
    <property type="match status" value="1"/>
</dbReference>
<dbReference type="EMBL" id="FR904268">
    <property type="protein sequence ID" value="CDQ56754.1"/>
    <property type="molecule type" value="Genomic_DNA"/>
</dbReference>
<dbReference type="InterPro" id="IPR001356">
    <property type="entry name" value="HD"/>
</dbReference>
<keyword evidence="5 13" id="KW-0862">Zinc</keyword>
<evidence type="ECO:0000259" key="16">
    <source>
        <dbReference type="PROSITE" id="PS50023"/>
    </source>
</evidence>
<evidence type="ECO:0000256" key="14">
    <source>
        <dbReference type="RuleBase" id="RU000682"/>
    </source>
</evidence>
<organism evidence="18 19">
    <name type="scientific">Oncorhynchus mykiss</name>
    <name type="common">Rainbow trout</name>
    <name type="synonym">Salmo gairdneri</name>
    <dbReference type="NCBI Taxonomy" id="8022"/>
    <lineage>
        <taxon>Eukaryota</taxon>
        <taxon>Metazoa</taxon>
        <taxon>Chordata</taxon>
        <taxon>Craniata</taxon>
        <taxon>Vertebrata</taxon>
        <taxon>Euteleostomi</taxon>
        <taxon>Actinopterygii</taxon>
        <taxon>Neopterygii</taxon>
        <taxon>Teleostei</taxon>
        <taxon>Protacanthopterygii</taxon>
        <taxon>Salmoniformes</taxon>
        <taxon>Salmonidae</taxon>
        <taxon>Salmoninae</taxon>
        <taxon>Oncorhynchus</taxon>
    </lineage>
</organism>
<feature type="domain" description="Homeobox" evidence="17">
    <location>
        <begin position="87"/>
        <end position="147"/>
    </location>
</feature>
<keyword evidence="2" id="KW-0217">Developmental protein</keyword>
<dbReference type="CDD" id="cd00086">
    <property type="entry name" value="homeodomain"/>
    <property type="match status" value="1"/>
</dbReference>
<comment type="subcellular location">
    <subcellularLocation>
        <location evidence="1 12 14">Nucleus</location>
    </subcellularLocation>
</comment>
<keyword evidence="11 12" id="KW-0539">Nucleus</keyword>
<dbReference type="Gene3D" id="1.10.10.60">
    <property type="entry name" value="Homeodomain-like"/>
    <property type="match status" value="1"/>
</dbReference>
<feature type="domain" description="LIM zinc-binding" evidence="16">
    <location>
        <begin position="1"/>
        <end position="47"/>
    </location>
</feature>
<proteinExistence type="predicted"/>
<sequence>MRALECVYHLNCFSCCVCDRQLRKGDEFVLKEGQLLCKSDYEKEKDLLSSVSPDDSDSEKSDDDDVDIKQEKGTGGQGKGDDGKDPRRPKRPRTILTTQQRRAFKASFEVSSKPCRKVRETLAAETGLSVRVVQVWFQNQRAKMKKLARRQQQQQEQQNSQRLGQGTVHSLQRLASVCGPSDVQSDGGHDELLHATGPPQQQLVAMDQNGYSTDPFQQGLTPPQMPGDHMNPYGNDSIFHDIDSDTSLTSLSDCFMASSEVNMQARVGPIDRLYSMQNSYFAS</sequence>
<evidence type="ECO:0000313" key="18">
    <source>
        <dbReference type="EMBL" id="CDQ56754.1"/>
    </source>
</evidence>
<reference evidence="18" key="1">
    <citation type="journal article" date="2014" name="Nat. Commun.">
        <title>The rainbow trout genome provides novel insights into evolution after whole-genome duplication in vertebrates.</title>
        <authorList>
            <person name="Berthelot C."/>
            <person name="Brunet F."/>
            <person name="Chalopin D."/>
            <person name="Juanchich A."/>
            <person name="Bernard M."/>
            <person name="Noel B."/>
            <person name="Bento P."/>
            <person name="Da Silva C."/>
            <person name="Labadie K."/>
            <person name="Alberti A."/>
            <person name="Aury J.M."/>
            <person name="Louis A."/>
            <person name="Dehais P."/>
            <person name="Bardou P."/>
            <person name="Montfort J."/>
            <person name="Klopp C."/>
            <person name="Cabau C."/>
            <person name="Gaspin C."/>
            <person name="Thorgaard G.H."/>
            <person name="Boussaha M."/>
            <person name="Quillet E."/>
            <person name="Guyomard R."/>
            <person name="Galiana D."/>
            <person name="Bobe J."/>
            <person name="Volff J.N."/>
            <person name="Genet C."/>
            <person name="Wincker P."/>
            <person name="Jaillon O."/>
            <person name="Roest Crollius H."/>
            <person name="Guiguen Y."/>
        </authorList>
    </citation>
    <scope>NUCLEOTIDE SEQUENCE [LARGE SCALE GENOMIC DNA]</scope>
</reference>
<keyword evidence="7 13" id="KW-0440">LIM domain</keyword>
<dbReference type="PANTHER" id="PTHR24208">
    <property type="entry name" value="LIM/HOMEOBOX PROTEIN LHX"/>
    <property type="match status" value="1"/>
</dbReference>
<feature type="compositionally biased region" description="Low complexity" evidence="15">
    <location>
        <begin position="150"/>
        <end position="165"/>
    </location>
</feature>
<evidence type="ECO:0000256" key="13">
    <source>
        <dbReference type="PROSITE-ProRule" id="PRU00125"/>
    </source>
</evidence>
<dbReference type="SMART" id="SM00389">
    <property type="entry name" value="HOX"/>
    <property type="match status" value="1"/>
</dbReference>
<keyword evidence="9 12" id="KW-0371">Homeobox</keyword>
<evidence type="ECO:0000259" key="17">
    <source>
        <dbReference type="PROSITE" id="PS50071"/>
    </source>
</evidence>
<dbReference type="InterPro" id="IPR009057">
    <property type="entry name" value="Homeodomain-like_sf"/>
</dbReference>
<dbReference type="Pfam" id="PF00046">
    <property type="entry name" value="Homeodomain"/>
    <property type="match status" value="1"/>
</dbReference>
<dbReference type="InterPro" id="IPR050453">
    <property type="entry name" value="LIM_Homeobox_TF"/>
</dbReference>
<keyword evidence="6" id="KW-0805">Transcription regulation</keyword>
<dbReference type="Proteomes" id="UP000193380">
    <property type="component" value="Unassembled WGS sequence"/>
</dbReference>
<keyword evidence="10" id="KW-0804">Transcription</keyword>
<evidence type="ECO:0000256" key="8">
    <source>
        <dbReference type="ARBA" id="ARBA00023125"/>
    </source>
</evidence>
<gene>
    <name evidence="18" type="ORF">GSONMT00064973001</name>
</gene>
<evidence type="ECO:0000256" key="12">
    <source>
        <dbReference type="PROSITE-ProRule" id="PRU00108"/>
    </source>
</evidence>
<feature type="DNA-binding region" description="Homeobox" evidence="12">
    <location>
        <begin position="89"/>
        <end position="148"/>
    </location>
</feature>
<dbReference type="PROSITE" id="PS00027">
    <property type="entry name" value="HOMEOBOX_1"/>
    <property type="match status" value="1"/>
</dbReference>
<dbReference type="PROSITE" id="PS50071">
    <property type="entry name" value="HOMEOBOX_2"/>
    <property type="match status" value="1"/>
</dbReference>
<dbReference type="GO" id="GO:0000981">
    <property type="term" value="F:DNA-binding transcription factor activity, RNA polymerase II-specific"/>
    <property type="evidence" value="ECO:0007669"/>
    <property type="project" value="InterPro"/>
</dbReference>
<dbReference type="PANTHER" id="PTHR24208:SF96">
    <property type="entry name" value="LIM HOMEOBOX TRANSCRIPTION FACTOR 1-BETA"/>
    <property type="match status" value="1"/>
</dbReference>
<evidence type="ECO:0000256" key="6">
    <source>
        <dbReference type="ARBA" id="ARBA00023015"/>
    </source>
</evidence>